<evidence type="ECO:0000313" key="4">
    <source>
        <dbReference type="EnsemblMetazoa" id="G26705.4:cds"/>
    </source>
</evidence>
<feature type="region of interest" description="Disordered" evidence="1">
    <location>
        <begin position="435"/>
        <end position="467"/>
    </location>
</feature>
<organism evidence="4 5">
    <name type="scientific">Magallana gigas</name>
    <name type="common">Pacific oyster</name>
    <name type="synonym">Crassostrea gigas</name>
    <dbReference type="NCBI Taxonomy" id="29159"/>
    <lineage>
        <taxon>Eukaryota</taxon>
        <taxon>Metazoa</taxon>
        <taxon>Spiralia</taxon>
        <taxon>Lophotrochozoa</taxon>
        <taxon>Mollusca</taxon>
        <taxon>Bivalvia</taxon>
        <taxon>Autobranchia</taxon>
        <taxon>Pteriomorphia</taxon>
        <taxon>Ostreida</taxon>
        <taxon>Ostreoidea</taxon>
        <taxon>Ostreidae</taxon>
        <taxon>Magallana</taxon>
    </lineage>
</organism>
<evidence type="ECO:0008006" key="6">
    <source>
        <dbReference type="Google" id="ProtNLM"/>
    </source>
</evidence>
<feature type="transmembrane region" description="Helical" evidence="2">
    <location>
        <begin position="319"/>
        <end position="341"/>
    </location>
</feature>
<protein>
    <recommendedName>
        <fullName evidence="6">CUB domain-containing protein</fullName>
    </recommendedName>
</protein>
<evidence type="ECO:0000256" key="1">
    <source>
        <dbReference type="SAM" id="MobiDB-lite"/>
    </source>
</evidence>
<evidence type="ECO:0000256" key="2">
    <source>
        <dbReference type="SAM" id="Phobius"/>
    </source>
</evidence>
<feature type="signal peptide" evidence="3">
    <location>
        <begin position="1"/>
        <end position="18"/>
    </location>
</feature>
<keyword evidence="3" id="KW-0732">Signal</keyword>
<dbReference type="AlphaFoldDB" id="A0A8W8L784"/>
<reference evidence="4" key="1">
    <citation type="submission" date="2022-08" db="UniProtKB">
        <authorList>
            <consortium name="EnsemblMetazoa"/>
        </authorList>
    </citation>
    <scope>IDENTIFICATION</scope>
    <source>
        <strain evidence="4">05x7-T-G4-1.051#20</strain>
    </source>
</reference>
<evidence type="ECO:0000313" key="5">
    <source>
        <dbReference type="Proteomes" id="UP000005408"/>
    </source>
</evidence>
<feature type="chain" id="PRO_5042431509" description="CUB domain-containing protein" evidence="3">
    <location>
        <begin position="19"/>
        <end position="467"/>
    </location>
</feature>
<keyword evidence="5" id="KW-1185">Reference proteome</keyword>
<evidence type="ECO:0000256" key="3">
    <source>
        <dbReference type="SAM" id="SignalP"/>
    </source>
</evidence>
<name>A0A8W8L784_MAGGI</name>
<keyword evidence="2" id="KW-1133">Transmembrane helix</keyword>
<dbReference type="Proteomes" id="UP000005408">
    <property type="component" value="Unassembled WGS sequence"/>
</dbReference>
<keyword evidence="2" id="KW-0472">Membrane</keyword>
<feature type="compositionally biased region" description="Polar residues" evidence="1">
    <location>
        <begin position="448"/>
        <end position="467"/>
    </location>
</feature>
<proteinExistence type="predicted"/>
<keyword evidence="2" id="KW-0812">Transmembrane</keyword>
<dbReference type="EnsemblMetazoa" id="G26705.4">
    <property type="protein sequence ID" value="G26705.4:cds"/>
    <property type="gene ID" value="G26705"/>
</dbReference>
<dbReference type="EnsemblMetazoa" id="G26705.5">
    <property type="protein sequence ID" value="G26705.5:cds"/>
    <property type="gene ID" value="G26705"/>
</dbReference>
<accession>A0A8W8L784</accession>
<sequence>MFLLLTLFVIYLTGVCDGAACIPVVCEDNPVLACGKGQRLVHGPQAKIITCQSDDECLVSVNIDIIAGHFLHCLSSSLCIVDFDRIKRYIPKNKTGIRIQGDALDDNTIGIGLRNLSCSLRHVNTLRLKLLNCSCLPDKGSSFFDIYNKPTTQKEYVNSDFLLGYKLQSKTTGTDDFRICNVTALTGIFSEVAVVQSFVGKEDVKIKSKEVDCVSLSHNTFYTYKKIGNSTTGTLTLEIPPRNVLQKNKAFQILLWIKVTTRTKVSMKCKGRKSERLKRSSCTRLIVNPTSLITSISETDPEDSFAGSPINPITQAVEISVVAGVVLIVVVTCSIASAVVYTRRYKRKLGEPQYDTLGSTVSSSHYTIPSLSGGGHETLPRHTQTTTYTNSAYGGNQIDELGRPPILTPILPSQIRKSPAIATLSDNSAGYSHAFDHLPGIQGHHQRPNLSDSGSSSKPNYVSFSNI</sequence>